<gene>
    <name evidence="5" type="ORF">CGS58_06475</name>
</gene>
<dbReference type="PANTHER" id="PTHR30061:SF50">
    <property type="entry name" value="MALTOSE_MALTODEXTRIN-BINDING PERIPLASMIC PROTEIN"/>
    <property type="match status" value="1"/>
</dbReference>
<dbReference type="AlphaFoldDB" id="A0A2A7ARB0"/>
<reference evidence="5" key="1">
    <citation type="journal article" date="2017" name="Front. Microbiol.">
        <title>New Insights into the Diversity of the Genus Faecalibacterium.</title>
        <authorList>
            <person name="Benevides L."/>
            <person name="Burman S."/>
            <person name="Martin R."/>
            <person name="Robert V."/>
            <person name="Thomas M."/>
            <person name="Miquel S."/>
            <person name="Chain F."/>
            <person name="Sokol H."/>
            <person name="Bermudez-Humaran L.G."/>
            <person name="Morrison M."/>
            <person name="Langella P."/>
            <person name="Azevedo V.A."/>
            <person name="Chatel J.M."/>
            <person name="Soares S."/>
        </authorList>
    </citation>
    <scope>NUCLEOTIDE SEQUENCE [LARGE SCALE GENOMIC DNA]</scope>
    <source>
        <strain evidence="5">CNCM I 4575</strain>
    </source>
</reference>
<dbReference type="InterPro" id="IPR006059">
    <property type="entry name" value="SBP"/>
</dbReference>
<comment type="similarity">
    <text evidence="1">Belongs to the bacterial solute-binding protein 1 family.</text>
</comment>
<proteinExistence type="inferred from homology"/>
<dbReference type="PANTHER" id="PTHR30061">
    <property type="entry name" value="MALTOSE-BINDING PERIPLASMIC PROTEIN"/>
    <property type="match status" value="1"/>
</dbReference>
<protein>
    <submittedName>
        <fullName evidence="5">ABC transporter substrate-binding protein</fullName>
    </submittedName>
</protein>
<evidence type="ECO:0000256" key="4">
    <source>
        <dbReference type="SAM" id="SignalP"/>
    </source>
</evidence>
<dbReference type="Gene3D" id="3.40.190.10">
    <property type="entry name" value="Periplasmic binding protein-like II"/>
    <property type="match status" value="2"/>
</dbReference>
<sequence>MKKMISRRNFLKVAGASAAALGLAACGGSSSSTSTASSAAASTAASSTAASGANGKVYFLNFKPEQDEAWQNLAKVYTEETGVPVTVVTAASGQYETTLMSEMEKSEAPTLFQVNGPVGLANWKDYCYDLSGSKLYGELTSDSFALKDGDAVTSIAYVIETYGIIYNKELLTAAGYTQDDIKGFDDLKKVADDIQARKAELGVDGAFTSAGMDGSSDWRFKTHLANLPIYYEYKADGISSTDAIKGTYLDNYKQIWDLYITDSTCDPTLLASKTGNDAVAEFVGKKAVFYQNGTWAYSDVKDLGDDNLGMLPIYIGVDGEENQGLCTGSENYWCVNNTSSDEDIQATLDFLYWCVTSDKGTSAMSDDMGFVIPFKKAKESTNPLIAIANDYVAAGKTSVDWCFSTMPSEEWKNGVGSALTAYAAGTGDWNAVVTAFVDGWAKEYKLANG</sequence>
<feature type="signal peptide" evidence="4">
    <location>
        <begin position="1"/>
        <end position="24"/>
    </location>
</feature>
<dbReference type="PROSITE" id="PS51257">
    <property type="entry name" value="PROKAR_LIPOPROTEIN"/>
    <property type="match status" value="1"/>
</dbReference>
<keyword evidence="2" id="KW-0813">Transport</keyword>
<dbReference type="GO" id="GO:0042956">
    <property type="term" value="P:maltodextrin transmembrane transport"/>
    <property type="evidence" value="ECO:0007669"/>
    <property type="project" value="TreeGrafter"/>
</dbReference>
<dbReference type="GO" id="GO:0015768">
    <property type="term" value="P:maltose transport"/>
    <property type="evidence" value="ECO:0007669"/>
    <property type="project" value="TreeGrafter"/>
</dbReference>
<dbReference type="InterPro" id="IPR019546">
    <property type="entry name" value="TAT_signal_bac_arc"/>
</dbReference>
<dbReference type="Pfam" id="PF10518">
    <property type="entry name" value="TAT_signal"/>
    <property type="match status" value="1"/>
</dbReference>
<accession>A0A2A7ARB0</accession>
<keyword evidence="3 4" id="KW-0732">Signal</keyword>
<dbReference type="Pfam" id="PF13416">
    <property type="entry name" value="SBP_bac_8"/>
    <property type="match status" value="1"/>
</dbReference>
<evidence type="ECO:0000256" key="2">
    <source>
        <dbReference type="ARBA" id="ARBA00022448"/>
    </source>
</evidence>
<dbReference type="GO" id="GO:1901982">
    <property type="term" value="F:maltose binding"/>
    <property type="evidence" value="ECO:0007669"/>
    <property type="project" value="TreeGrafter"/>
</dbReference>
<name>A0A2A7ARB0_9FIRM</name>
<dbReference type="EMBL" id="NMTY01000012">
    <property type="protein sequence ID" value="PDX81715.1"/>
    <property type="molecule type" value="Genomic_DNA"/>
</dbReference>
<evidence type="ECO:0000256" key="3">
    <source>
        <dbReference type="ARBA" id="ARBA00022729"/>
    </source>
</evidence>
<dbReference type="Proteomes" id="UP000220005">
    <property type="component" value="Unassembled WGS sequence"/>
</dbReference>
<reference evidence="5" key="2">
    <citation type="submission" date="2017-07" db="EMBL/GenBank/DDBJ databases">
        <authorList>
            <person name="Sun Z.S."/>
            <person name="Albrecht U."/>
            <person name="Echele G."/>
            <person name="Lee C.C."/>
        </authorList>
    </citation>
    <scope>NUCLEOTIDE SEQUENCE</scope>
    <source>
        <strain evidence="5">CNCM I 4575</strain>
    </source>
</reference>
<dbReference type="SUPFAM" id="SSF53850">
    <property type="entry name" value="Periplasmic binding protein-like II"/>
    <property type="match status" value="1"/>
</dbReference>
<dbReference type="PROSITE" id="PS51318">
    <property type="entry name" value="TAT"/>
    <property type="match status" value="1"/>
</dbReference>
<dbReference type="GO" id="GO:0055052">
    <property type="term" value="C:ATP-binding cassette (ABC) transporter complex, substrate-binding subunit-containing"/>
    <property type="evidence" value="ECO:0007669"/>
    <property type="project" value="TreeGrafter"/>
</dbReference>
<organism evidence="5">
    <name type="scientific">Faecalibacterium prausnitzii</name>
    <dbReference type="NCBI Taxonomy" id="853"/>
    <lineage>
        <taxon>Bacteria</taxon>
        <taxon>Bacillati</taxon>
        <taxon>Bacillota</taxon>
        <taxon>Clostridia</taxon>
        <taxon>Eubacteriales</taxon>
        <taxon>Oscillospiraceae</taxon>
        <taxon>Faecalibacterium</taxon>
    </lineage>
</organism>
<comment type="caution">
    <text evidence="5">The sequence shown here is derived from an EMBL/GenBank/DDBJ whole genome shotgun (WGS) entry which is preliminary data.</text>
</comment>
<evidence type="ECO:0000256" key="1">
    <source>
        <dbReference type="ARBA" id="ARBA00008520"/>
    </source>
</evidence>
<dbReference type="RefSeq" id="WP_097839358.1">
    <property type="nucleotide sequence ID" value="NZ_NMTY01000012.1"/>
</dbReference>
<dbReference type="InterPro" id="IPR006311">
    <property type="entry name" value="TAT_signal"/>
</dbReference>
<evidence type="ECO:0000313" key="5">
    <source>
        <dbReference type="EMBL" id="PDX81715.1"/>
    </source>
</evidence>
<feature type="chain" id="PRO_5039537645" evidence="4">
    <location>
        <begin position="25"/>
        <end position="449"/>
    </location>
</feature>